<dbReference type="PROSITE" id="PS50994">
    <property type="entry name" value="INTEGRASE"/>
    <property type="match status" value="1"/>
</dbReference>
<dbReference type="InterPro" id="IPR039537">
    <property type="entry name" value="Retrotran_Ty1/copia-like"/>
</dbReference>
<keyword evidence="4" id="KW-0378">Hydrolase</keyword>
<dbReference type="InterPro" id="IPR013103">
    <property type="entry name" value="RVT_2"/>
</dbReference>
<keyword evidence="2" id="KW-0479">Metal-binding</keyword>
<dbReference type="GO" id="GO:0015074">
    <property type="term" value="P:DNA integration"/>
    <property type="evidence" value="ECO:0007669"/>
    <property type="project" value="InterPro"/>
</dbReference>
<dbReference type="PANTHER" id="PTHR42648">
    <property type="entry name" value="TRANSPOSASE, PUTATIVE-RELATED"/>
    <property type="match status" value="1"/>
</dbReference>
<name>A0AAV1UY10_9STRA</name>
<evidence type="ECO:0000256" key="2">
    <source>
        <dbReference type="ARBA" id="ARBA00022723"/>
    </source>
</evidence>
<keyword evidence="3" id="KW-0064">Aspartyl protease</keyword>
<dbReference type="Gene3D" id="3.30.420.10">
    <property type="entry name" value="Ribonuclease H-like superfamily/Ribonuclease H"/>
    <property type="match status" value="1"/>
</dbReference>
<feature type="region of interest" description="Disordered" evidence="5">
    <location>
        <begin position="245"/>
        <end position="264"/>
    </location>
</feature>
<dbReference type="SUPFAM" id="SSF56672">
    <property type="entry name" value="DNA/RNA polymerases"/>
    <property type="match status" value="1"/>
</dbReference>
<keyword evidence="1" id="KW-0645">Protease</keyword>
<organism evidence="7 8">
    <name type="scientific">Peronospora matthiolae</name>
    <dbReference type="NCBI Taxonomy" id="2874970"/>
    <lineage>
        <taxon>Eukaryota</taxon>
        <taxon>Sar</taxon>
        <taxon>Stramenopiles</taxon>
        <taxon>Oomycota</taxon>
        <taxon>Peronosporomycetes</taxon>
        <taxon>Peronosporales</taxon>
        <taxon>Peronosporaceae</taxon>
        <taxon>Peronospora</taxon>
    </lineage>
</organism>
<evidence type="ECO:0000256" key="1">
    <source>
        <dbReference type="ARBA" id="ARBA00022670"/>
    </source>
</evidence>
<evidence type="ECO:0000259" key="6">
    <source>
        <dbReference type="PROSITE" id="PS50994"/>
    </source>
</evidence>
<protein>
    <recommendedName>
        <fullName evidence="6">Integrase catalytic domain-containing protein</fullName>
    </recommendedName>
</protein>
<feature type="compositionally biased region" description="Acidic residues" evidence="5">
    <location>
        <begin position="734"/>
        <end position="750"/>
    </location>
</feature>
<evidence type="ECO:0000313" key="7">
    <source>
        <dbReference type="EMBL" id="CAK7939365.1"/>
    </source>
</evidence>
<dbReference type="CDD" id="cd09272">
    <property type="entry name" value="RNase_HI_RT_Ty1"/>
    <property type="match status" value="1"/>
</dbReference>
<dbReference type="GO" id="GO:0004190">
    <property type="term" value="F:aspartic-type endopeptidase activity"/>
    <property type="evidence" value="ECO:0007669"/>
    <property type="project" value="UniProtKB-KW"/>
</dbReference>
<dbReference type="InterPro" id="IPR001584">
    <property type="entry name" value="Integrase_cat-core"/>
</dbReference>
<dbReference type="Pfam" id="PF22936">
    <property type="entry name" value="Pol_BBD"/>
    <property type="match status" value="1"/>
</dbReference>
<evidence type="ECO:0000313" key="8">
    <source>
        <dbReference type="Proteomes" id="UP001162060"/>
    </source>
</evidence>
<feature type="region of interest" description="Disordered" evidence="5">
    <location>
        <begin position="725"/>
        <end position="812"/>
    </location>
</feature>
<dbReference type="SUPFAM" id="SSF53098">
    <property type="entry name" value="Ribonuclease H-like"/>
    <property type="match status" value="1"/>
</dbReference>
<dbReference type="InterPro" id="IPR054722">
    <property type="entry name" value="PolX-like_BBD"/>
</dbReference>
<feature type="domain" description="Integrase catalytic" evidence="6">
    <location>
        <begin position="482"/>
        <end position="658"/>
    </location>
</feature>
<dbReference type="GO" id="GO:0006508">
    <property type="term" value="P:proteolysis"/>
    <property type="evidence" value="ECO:0007669"/>
    <property type="project" value="UniProtKB-KW"/>
</dbReference>
<dbReference type="EMBL" id="CAKLBY020000245">
    <property type="protein sequence ID" value="CAK7939365.1"/>
    <property type="molecule type" value="Genomic_DNA"/>
</dbReference>
<sequence>MSPSAISSAGHASSNALIDKFDGDNYSTWSRYMRGVLLTKSVWHAVNRESSPTFVDPRAQDDYVKANNIAFGTMLLHMDADYHHVVDNCEEAWVAWQSLKVLYGGSQKAGRIYLKRQLFSMKMDEGANVMHHCNEVLNISAKLSSIGAKMDDEDVAICLLLSLPKSFENVVLNLEMSSAELRTQDVVKVLTNEHTKRQGEKVTTTATMVKTEDAAKAFNTEREPYKCTYCGKVGHTVDRCWTKQKNESRGARRGGNGRGRGANNVQWGQYRDEGSDYDQAAFAASLECGLSAKKDVSGMWAVDSGATHHICHDKTKFARLNKRNDGEILVADGNTVAIKGVGTIFEKVDLPDGEERKIEIKNVLYVPSMSKNLLSVPQINKHGKFQVVFDGTKMFVARKGSQQVMATAYLVNGLYWLHRDHRSANATTNGSNGVDLHARMGHAPADVLRKMVATNMIKDVKVPLTSNGSSACRGCQQGKMVQKPFPCNKDKRRYDTFELLHVDICGPIEMNSLGGSKYLLLIVDEASGCMKGFCLRVKSESENYITRYIKMVQAQFGKKVKLVRHDGAREFATNSLQEFYENEGIDQQKTVPYAHQTNGTAERAIRTIVAIGRSMLHHAKLEKCFWAEAAMTAIYVKHRLPSPKVMHKTPFEIVHNSKPSVKHMRVFGCQVYILTPKDKRLKWDPKARTGIFLGYEEASKAYRVYVIEAGQVVISRDVNFDESAFGLSPPTTTEDADDIDFDSLDLDDEAPGQAQYKQTGKRKSRPHDEGVPAPPTRTVRQRPGLEESSAPDNHTTHQEEEEETKNADASTPPVFWRASANAIETAVDLSEPSTFEAAVSGPDQVHWREAIRAELELMRLREVFRAAKLPKGHRAIGTKWVFKIKSKADGSIDKYKARLVAKSFKQQYGMDYTETFSPVVKYVTLRMVIAVAKYFGWTIDQLDMVTAFLYGVMKEQVFCVIPEGVELESSFDCLELVKAFYGLKLASRVWNETFDEFVCSIGFQVSGFDPCIYIRIVEGQCVLLLVYVDDVLVTGSSSKLIARTKEDLKTRFEMTDSDKCAFVLVIELLDGEDGSVTLCQRRYVDDLLKQFSMSDCKAVSSPVDMSSRLVSSDAATKVDAPFREAVGALMHLTTTTRPDIAFAVGYVSRFMENPQEEHWVAVKRIFRYLQGTKMHGICYKPNAKIDFRGYSDADWAGDLADRKSTSGYVFTLLEGKWIHRLLCEIMMAASEEGPELTIHEDNQSCIKMTKNPVNHGRAKHIDIKYHHIRDEVKRGEVKLKYCETAVMLADIMTKGLHGPRHKEMTATLGIRACSH</sequence>
<evidence type="ECO:0000256" key="3">
    <source>
        <dbReference type="ARBA" id="ARBA00022750"/>
    </source>
</evidence>
<dbReference type="InterPro" id="IPR036397">
    <property type="entry name" value="RNaseH_sf"/>
</dbReference>
<dbReference type="InterPro" id="IPR012337">
    <property type="entry name" value="RNaseH-like_sf"/>
</dbReference>
<dbReference type="Pfam" id="PF07727">
    <property type="entry name" value="RVT_2"/>
    <property type="match status" value="1"/>
</dbReference>
<dbReference type="GO" id="GO:0003676">
    <property type="term" value="F:nucleic acid binding"/>
    <property type="evidence" value="ECO:0007669"/>
    <property type="project" value="InterPro"/>
</dbReference>
<evidence type="ECO:0000256" key="5">
    <source>
        <dbReference type="SAM" id="MobiDB-lite"/>
    </source>
</evidence>
<dbReference type="Pfam" id="PF25597">
    <property type="entry name" value="SH3_retrovirus"/>
    <property type="match status" value="1"/>
</dbReference>
<accession>A0AAV1UY10</accession>
<gene>
    <name evidence="7" type="ORF">PM001_LOCUS24515</name>
</gene>
<dbReference type="InterPro" id="IPR057670">
    <property type="entry name" value="SH3_retrovirus"/>
</dbReference>
<dbReference type="Pfam" id="PF14223">
    <property type="entry name" value="Retrotran_gag_2"/>
    <property type="match status" value="1"/>
</dbReference>
<reference evidence="7" key="1">
    <citation type="submission" date="2024-01" db="EMBL/GenBank/DDBJ databases">
        <authorList>
            <person name="Webb A."/>
        </authorList>
    </citation>
    <scope>NUCLEOTIDE SEQUENCE</scope>
    <source>
        <strain evidence="7">Pm1</strain>
    </source>
</reference>
<dbReference type="Proteomes" id="UP001162060">
    <property type="component" value="Unassembled WGS sequence"/>
</dbReference>
<dbReference type="GO" id="GO:0046872">
    <property type="term" value="F:metal ion binding"/>
    <property type="evidence" value="ECO:0007669"/>
    <property type="project" value="UniProtKB-KW"/>
</dbReference>
<evidence type="ECO:0000256" key="4">
    <source>
        <dbReference type="ARBA" id="ARBA00022801"/>
    </source>
</evidence>
<dbReference type="InterPro" id="IPR043502">
    <property type="entry name" value="DNA/RNA_pol_sf"/>
</dbReference>
<proteinExistence type="predicted"/>
<dbReference type="PANTHER" id="PTHR42648:SF28">
    <property type="entry name" value="TRANSPOSON-ENCODED PROTEIN WITH RIBONUCLEASE H-LIKE AND RETROVIRUS ZINC FINGER-LIKE DOMAINS"/>
    <property type="match status" value="1"/>
</dbReference>
<comment type="caution">
    <text evidence="7">The sequence shown here is derived from an EMBL/GenBank/DDBJ whole genome shotgun (WGS) entry which is preliminary data.</text>
</comment>